<feature type="region of interest" description="Disordered" evidence="1">
    <location>
        <begin position="456"/>
        <end position="511"/>
    </location>
</feature>
<dbReference type="Pfam" id="PF15072">
    <property type="entry name" value="HROB"/>
    <property type="match status" value="1"/>
</dbReference>
<sequence length="511" mass="57310">MPSSFHQFLSNLRGYQPVRSVSVEIVENDLEITKHEKNIEIKKCKELGESIHDPIIIEEHFETIQPKKRKRVECKMLTSSKSSVEDTIVQVLDDDEFPTQEISSKSNKIWASALKSEDIYTPNQDDSLSVSKPKSPDVDDVIAQTDFFQAFIQNVHRNSRTDRSSATFEAHITPTLSQFFSESKDSPTILETRLDFQKVNPEVVDMQRGFDDHRSGLVIPGPAGRFIPKDSDEISSIHSSTGLSEGAESELSIRAWATVIQKLGNRLLPSKEDVGNSWAIGDILKQVSSERIPLVIAKIHSLEFRNSDILITLKDPTGEIRAIVHKEVYADYGDKVCVESTVIIKNVAKYTVYPSFFYLIITLDNIMQLYPPLSEEIIAKFNMDADIEDEKIQHTNTPSILFHNDKSEGICRSSPILPIESNYEARNHPSQLSKIDTGLGEFGIPSYKSISPTGSLSLKTSKQYSSPDDVSSKSSLDDCLISTMRKSSKSSIHSSMEELPSIYTKKRDSSI</sequence>
<proteinExistence type="predicted"/>
<feature type="compositionally biased region" description="Low complexity" evidence="1">
    <location>
        <begin position="465"/>
        <end position="494"/>
    </location>
</feature>
<reference evidence="3 4" key="1">
    <citation type="submission" date="2023-04" db="EMBL/GenBank/DDBJ databases">
        <title>Genome of Basidiobolus ranarum AG-B5.</title>
        <authorList>
            <person name="Stajich J.E."/>
            <person name="Carter-House D."/>
            <person name="Gryganskyi A."/>
        </authorList>
    </citation>
    <scope>NUCLEOTIDE SEQUENCE [LARGE SCALE GENOMIC DNA]</scope>
    <source>
        <strain evidence="3 4">AG-B5</strain>
    </source>
</reference>
<comment type="caution">
    <text evidence="3">The sequence shown here is derived from an EMBL/GenBank/DDBJ whole genome shotgun (WGS) entry which is preliminary data.</text>
</comment>
<evidence type="ECO:0000259" key="2">
    <source>
        <dbReference type="Pfam" id="PF15072"/>
    </source>
</evidence>
<evidence type="ECO:0000256" key="1">
    <source>
        <dbReference type="SAM" id="MobiDB-lite"/>
    </source>
</evidence>
<dbReference type="PANTHER" id="PTHR14523">
    <property type="entry name" value="UNCHARACTERIZED PROTEIN C17ORF53 HOMOLOG"/>
    <property type="match status" value="1"/>
</dbReference>
<dbReference type="PANTHER" id="PTHR14523:SF1">
    <property type="entry name" value="HOMOLOGOUS RECOMBINATION OB-FOLD PROTEIN"/>
    <property type="match status" value="1"/>
</dbReference>
<accession>A0ABR2W4J5</accession>
<feature type="domain" description="Homologous recombination OB-fold protein OB-fold" evidence="2">
    <location>
        <begin position="290"/>
        <end position="372"/>
    </location>
</feature>
<dbReference type="InterPro" id="IPR028045">
    <property type="entry name" value="HROB"/>
</dbReference>
<evidence type="ECO:0000313" key="3">
    <source>
        <dbReference type="EMBL" id="KAK9719361.1"/>
    </source>
</evidence>
<dbReference type="Proteomes" id="UP001479436">
    <property type="component" value="Unassembled WGS sequence"/>
</dbReference>
<protein>
    <recommendedName>
        <fullName evidence="2">Homologous recombination OB-fold protein OB-fold domain-containing protein</fullName>
    </recommendedName>
</protein>
<dbReference type="EMBL" id="JASJQH010007051">
    <property type="protein sequence ID" value="KAK9719361.1"/>
    <property type="molecule type" value="Genomic_DNA"/>
</dbReference>
<name>A0ABR2W4J5_9FUNG</name>
<gene>
    <name evidence="3" type="ORF">K7432_004837</name>
</gene>
<evidence type="ECO:0000313" key="4">
    <source>
        <dbReference type="Proteomes" id="UP001479436"/>
    </source>
</evidence>
<dbReference type="InterPro" id="IPR058570">
    <property type="entry name" value="HROB_OB"/>
</dbReference>
<keyword evidence="4" id="KW-1185">Reference proteome</keyword>
<organism evidence="3 4">
    <name type="scientific">Basidiobolus ranarum</name>
    <dbReference type="NCBI Taxonomy" id="34480"/>
    <lineage>
        <taxon>Eukaryota</taxon>
        <taxon>Fungi</taxon>
        <taxon>Fungi incertae sedis</taxon>
        <taxon>Zoopagomycota</taxon>
        <taxon>Entomophthoromycotina</taxon>
        <taxon>Basidiobolomycetes</taxon>
        <taxon>Basidiobolales</taxon>
        <taxon>Basidiobolaceae</taxon>
        <taxon>Basidiobolus</taxon>
    </lineage>
</organism>